<feature type="region of interest" description="Disordered" evidence="6">
    <location>
        <begin position="394"/>
        <end position="422"/>
    </location>
</feature>
<feature type="compositionally biased region" description="Basic and acidic residues" evidence="6">
    <location>
        <begin position="334"/>
        <end position="344"/>
    </location>
</feature>
<comment type="subcellular location">
    <subcellularLocation>
        <location evidence="1">Membrane</location>
        <topology evidence="1">Multi-pass membrane protein</topology>
    </subcellularLocation>
</comment>
<dbReference type="GO" id="GO:0016020">
    <property type="term" value="C:membrane"/>
    <property type="evidence" value="ECO:0007669"/>
    <property type="project" value="UniProtKB-SubCell"/>
</dbReference>
<dbReference type="AlphaFoldDB" id="A0A7C8PYA2"/>
<accession>A0A7C8PYA2</accession>
<reference evidence="9 10" key="1">
    <citation type="submission" date="2019-03" db="EMBL/GenBank/DDBJ databases">
        <title>Nematode-trapping fungi genome.</title>
        <authorList>
            <person name="Vidal-Diez De Ulzurrun G."/>
        </authorList>
    </citation>
    <scope>NUCLEOTIDE SEQUENCE [LARGE SCALE GENOMIC DNA]</scope>
    <source>
        <strain evidence="9 10">TWF154</strain>
    </source>
</reference>
<name>A0A7C8PYA2_ORBOL</name>
<feature type="transmembrane region" description="Helical" evidence="7">
    <location>
        <begin position="130"/>
        <end position="151"/>
    </location>
</feature>
<evidence type="ECO:0000256" key="1">
    <source>
        <dbReference type="ARBA" id="ARBA00004141"/>
    </source>
</evidence>
<keyword evidence="2 7" id="KW-0812">Transmembrane</keyword>
<feature type="transmembrane region" description="Helical" evidence="7">
    <location>
        <begin position="215"/>
        <end position="235"/>
    </location>
</feature>
<gene>
    <name evidence="9" type="ORF">EYR41_005791</name>
</gene>
<dbReference type="InterPro" id="IPR052337">
    <property type="entry name" value="SAT4-like"/>
</dbReference>
<evidence type="ECO:0000256" key="6">
    <source>
        <dbReference type="SAM" id="MobiDB-lite"/>
    </source>
</evidence>
<dbReference type="PANTHER" id="PTHR33048">
    <property type="entry name" value="PTH11-LIKE INTEGRAL MEMBRANE PROTEIN (AFU_ORTHOLOGUE AFUA_5G11245)"/>
    <property type="match status" value="1"/>
</dbReference>
<evidence type="ECO:0000256" key="4">
    <source>
        <dbReference type="ARBA" id="ARBA00023136"/>
    </source>
</evidence>
<proteinExistence type="inferred from homology"/>
<feature type="transmembrane region" description="Helical" evidence="7">
    <location>
        <begin position="20"/>
        <end position="41"/>
    </location>
</feature>
<feature type="transmembrane region" description="Helical" evidence="7">
    <location>
        <begin position="247"/>
        <end position="270"/>
    </location>
</feature>
<evidence type="ECO:0000256" key="3">
    <source>
        <dbReference type="ARBA" id="ARBA00022989"/>
    </source>
</evidence>
<feature type="region of interest" description="Disordered" evidence="6">
    <location>
        <begin position="352"/>
        <end position="371"/>
    </location>
</feature>
<feature type="domain" description="Rhodopsin" evidence="8">
    <location>
        <begin position="38"/>
        <end position="278"/>
    </location>
</feature>
<sequence length="422" mass="46901">MEVPKSKANDTDNVNQKADVFGVAIVAVCLVVPTILGRIYVRTRVLYYFGIDDIFMILSGVSVVAAATYSILTVTGGNYGTGQHMFEVSRQELINFFKSVYIWEVGYCVALLFIKLSIVTYYNRLQPSRLYLFTLVVIVTGSTSFLLTNILQCWPISAAWDPDALPNASHSDACINDTVFAYCSAAFNIITDFWIWACCVRMLRNLQVAAKKKIEIMTIFSLGLLACGASIARLFTIHNFYGTSDKTWAIVPIMTCSFLELALAIVAACLPTLKPGFSRFSNWAQKQPAWIRIVKFCSKIPTLNGRRRSGGSSMPGRRRSSNTSIVAIGVNGKAHSEPGRESPMSRRLSTIKSMVERDNRPNGNDKEPALSEIGRWGLKNNDFCRDLEMQHDLPPAIPERQPERSLSEHYLGNSSLVPKGLP</sequence>
<feature type="transmembrane region" description="Helical" evidence="7">
    <location>
        <begin position="100"/>
        <end position="118"/>
    </location>
</feature>
<evidence type="ECO:0000259" key="8">
    <source>
        <dbReference type="Pfam" id="PF20684"/>
    </source>
</evidence>
<dbReference type="PANTHER" id="PTHR33048:SF47">
    <property type="entry name" value="INTEGRAL MEMBRANE PROTEIN-RELATED"/>
    <property type="match status" value="1"/>
</dbReference>
<evidence type="ECO:0000313" key="9">
    <source>
        <dbReference type="EMBL" id="TGJ69772.1"/>
    </source>
</evidence>
<dbReference type="Proteomes" id="UP000297595">
    <property type="component" value="Unassembled WGS sequence"/>
</dbReference>
<keyword evidence="3 7" id="KW-1133">Transmembrane helix</keyword>
<evidence type="ECO:0000256" key="2">
    <source>
        <dbReference type="ARBA" id="ARBA00022692"/>
    </source>
</evidence>
<feature type="compositionally biased region" description="Basic and acidic residues" evidence="6">
    <location>
        <begin position="354"/>
        <end position="369"/>
    </location>
</feature>
<comment type="caution">
    <text evidence="9">The sequence shown here is derived from an EMBL/GenBank/DDBJ whole genome shotgun (WGS) entry which is preliminary data.</text>
</comment>
<dbReference type="Pfam" id="PF20684">
    <property type="entry name" value="Fung_rhodopsin"/>
    <property type="match status" value="1"/>
</dbReference>
<dbReference type="InterPro" id="IPR049326">
    <property type="entry name" value="Rhodopsin_dom_fungi"/>
</dbReference>
<feature type="transmembrane region" description="Helical" evidence="7">
    <location>
        <begin position="53"/>
        <end position="80"/>
    </location>
</feature>
<protein>
    <recommendedName>
        <fullName evidence="8">Rhodopsin domain-containing protein</fullName>
    </recommendedName>
</protein>
<keyword evidence="4 7" id="KW-0472">Membrane</keyword>
<feature type="transmembrane region" description="Helical" evidence="7">
    <location>
        <begin position="179"/>
        <end position="203"/>
    </location>
</feature>
<evidence type="ECO:0000256" key="7">
    <source>
        <dbReference type="SAM" id="Phobius"/>
    </source>
</evidence>
<evidence type="ECO:0000256" key="5">
    <source>
        <dbReference type="ARBA" id="ARBA00038359"/>
    </source>
</evidence>
<evidence type="ECO:0000313" key="10">
    <source>
        <dbReference type="Proteomes" id="UP000297595"/>
    </source>
</evidence>
<organism evidence="9 10">
    <name type="scientific">Orbilia oligospora</name>
    <name type="common">Nematode-trapping fungus</name>
    <name type="synonym">Arthrobotrys oligospora</name>
    <dbReference type="NCBI Taxonomy" id="2813651"/>
    <lineage>
        <taxon>Eukaryota</taxon>
        <taxon>Fungi</taxon>
        <taxon>Dikarya</taxon>
        <taxon>Ascomycota</taxon>
        <taxon>Pezizomycotina</taxon>
        <taxon>Orbiliomycetes</taxon>
        <taxon>Orbiliales</taxon>
        <taxon>Orbiliaceae</taxon>
        <taxon>Orbilia</taxon>
    </lineage>
</organism>
<dbReference type="EMBL" id="SOZJ01000003">
    <property type="protein sequence ID" value="TGJ69772.1"/>
    <property type="molecule type" value="Genomic_DNA"/>
</dbReference>
<comment type="similarity">
    <text evidence="5">Belongs to the SAT4 family.</text>
</comment>
<feature type="region of interest" description="Disordered" evidence="6">
    <location>
        <begin position="305"/>
        <end position="347"/>
    </location>
</feature>